<sequence length="164" mass="19316">MAKKMEEFIAWAQENGWDLTRKSEIQLHLDSSITARYNKIPPEYMDFLSIVEKCISPNEMTWFIGENEFNHRSDTEFKWNEFELISLEAAADDPKWQSEITAWWDNYLPIVMSVDGGYSYYAIDLTHDRGAIVRGYEPEFEEVEKAADDLEHFFELIMSHSLEV</sequence>
<reference evidence="2 3" key="1">
    <citation type="submission" date="2018-09" db="EMBL/GenBank/DDBJ databases">
        <title>Paenibacillus aracenensis nov. sp. isolated from a cave in southern Spain.</title>
        <authorList>
            <person name="Jurado V."/>
            <person name="Gutierrez-Patricio S."/>
            <person name="Gonzalez-Pimentel J.L."/>
            <person name="Miller A.Z."/>
            <person name="Laiz L."/>
            <person name="Saiz-Jimenez C."/>
        </authorList>
    </citation>
    <scope>NUCLEOTIDE SEQUENCE [LARGE SCALE GENOMIC DNA]</scope>
    <source>
        <strain evidence="2 3">JCM 19203</strain>
    </source>
</reference>
<dbReference type="Pfam" id="PF09346">
    <property type="entry name" value="SMI1_KNR4"/>
    <property type="match status" value="1"/>
</dbReference>
<organism evidence="2 3">
    <name type="scientific">Paenibacillus pinisoli</name>
    <dbReference type="NCBI Taxonomy" id="1276110"/>
    <lineage>
        <taxon>Bacteria</taxon>
        <taxon>Bacillati</taxon>
        <taxon>Bacillota</taxon>
        <taxon>Bacilli</taxon>
        <taxon>Bacillales</taxon>
        <taxon>Paenibacillaceae</taxon>
        <taxon>Paenibacillus</taxon>
    </lineage>
</organism>
<keyword evidence="3" id="KW-1185">Reference proteome</keyword>
<dbReference type="RefSeq" id="WP_120106033.1">
    <property type="nucleotide sequence ID" value="NZ_QXQB01000001.1"/>
</dbReference>
<dbReference type="AlphaFoldDB" id="A0A3A6PQI1"/>
<comment type="caution">
    <text evidence="2">The sequence shown here is derived from an EMBL/GenBank/DDBJ whole genome shotgun (WGS) entry which is preliminary data.</text>
</comment>
<dbReference type="EMBL" id="QXQB01000001">
    <property type="protein sequence ID" value="RJX40499.1"/>
    <property type="molecule type" value="Genomic_DNA"/>
</dbReference>
<name>A0A3A6PQI1_9BACL</name>
<protein>
    <submittedName>
        <fullName evidence="2">SMI1/KNR4 family protein</fullName>
    </submittedName>
</protein>
<dbReference type="OrthoDB" id="5061673at2"/>
<feature type="domain" description="Knr4/Smi1-like" evidence="1">
    <location>
        <begin position="39"/>
        <end position="155"/>
    </location>
</feature>
<evidence type="ECO:0000313" key="2">
    <source>
        <dbReference type="EMBL" id="RJX40499.1"/>
    </source>
</evidence>
<accession>A0A3A6PQI1</accession>
<proteinExistence type="predicted"/>
<dbReference type="InterPro" id="IPR018958">
    <property type="entry name" value="Knr4/Smi1-like_dom"/>
</dbReference>
<gene>
    <name evidence="2" type="ORF">D3P09_00285</name>
</gene>
<dbReference type="Gene3D" id="3.40.1580.10">
    <property type="entry name" value="SMI1/KNR4-like"/>
    <property type="match status" value="1"/>
</dbReference>
<dbReference type="SUPFAM" id="SSF160631">
    <property type="entry name" value="SMI1/KNR4-like"/>
    <property type="match status" value="1"/>
</dbReference>
<evidence type="ECO:0000259" key="1">
    <source>
        <dbReference type="Pfam" id="PF09346"/>
    </source>
</evidence>
<evidence type="ECO:0000313" key="3">
    <source>
        <dbReference type="Proteomes" id="UP000267798"/>
    </source>
</evidence>
<dbReference type="InterPro" id="IPR037883">
    <property type="entry name" value="Knr4/Smi1-like_sf"/>
</dbReference>
<dbReference type="Proteomes" id="UP000267798">
    <property type="component" value="Unassembled WGS sequence"/>
</dbReference>